<organism evidence="3 4">
    <name type="scientific">Halobellus limi</name>
    <dbReference type="NCBI Taxonomy" id="699433"/>
    <lineage>
        <taxon>Archaea</taxon>
        <taxon>Methanobacteriati</taxon>
        <taxon>Methanobacteriota</taxon>
        <taxon>Stenosarchaea group</taxon>
        <taxon>Halobacteria</taxon>
        <taxon>Halobacteriales</taxon>
        <taxon>Haloferacaceae</taxon>
        <taxon>Halobellus</taxon>
    </lineage>
</organism>
<feature type="domain" description="DUF7129" evidence="1">
    <location>
        <begin position="14"/>
        <end position="46"/>
    </location>
</feature>
<evidence type="ECO:0000313" key="3">
    <source>
        <dbReference type="EMBL" id="SEF79908.1"/>
    </source>
</evidence>
<reference evidence="3 4" key="1">
    <citation type="submission" date="2016-10" db="EMBL/GenBank/DDBJ databases">
        <authorList>
            <person name="de Groot N.N."/>
        </authorList>
    </citation>
    <scope>NUCLEOTIDE SEQUENCE [LARGE SCALE GENOMIC DNA]</scope>
    <source>
        <strain evidence="3 4">CGMCC 1.10331</strain>
    </source>
</reference>
<dbReference type="InterPro" id="IPR055553">
    <property type="entry name" value="DUF7129"/>
</dbReference>
<dbReference type="Proteomes" id="UP000296733">
    <property type="component" value="Chromosome"/>
</dbReference>
<evidence type="ECO:0000313" key="2">
    <source>
        <dbReference type="EMBL" id="QCC46882.1"/>
    </source>
</evidence>
<protein>
    <submittedName>
        <fullName evidence="2">Rubrerythrin-like domain-containing protein</fullName>
    </submittedName>
</protein>
<dbReference type="KEGG" id="hlm:DV707_03910"/>
<gene>
    <name evidence="2" type="ORF">DV707_03910</name>
    <name evidence="3" type="ORF">SAMN04488133_0775</name>
</gene>
<dbReference type="GeneID" id="39857204"/>
<evidence type="ECO:0000259" key="1">
    <source>
        <dbReference type="Pfam" id="PF23455"/>
    </source>
</evidence>
<dbReference type="RefSeq" id="WP_103990518.1">
    <property type="nucleotide sequence ID" value="NZ_CP031311.1"/>
</dbReference>
<dbReference type="OrthoDB" id="280213at2157"/>
<accession>A0A1H5UZQ1</accession>
<dbReference type="Pfam" id="PF23455">
    <property type="entry name" value="DUF7129"/>
    <property type="match status" value="1"/>
</dbReference>
<evidence type="ECO:0000313" key="5">
    <source>
        <dbReference type="Proteomes" id="UP000296733"/>
    </source>
</evidence>
<name>A0A1H5UZQ1_9EURY</name>
<sequence length="51" mass="5442">MPHGQDREGANSPDSESTYECLQCGQIVTATSHPGVCECGGEFQNRGKSLE</sequence>
<dbReference type="AlphaFoldDB" id="A0A1H5UZQ1"/>
<dbReference type="EMBL" id="CP031311">
    <property type="protein sequence ID" value="QCC46882.1"/>
    <property type="molecule type" value="Genomic_DNA"/>
</dbReference>
<reference evidence="2 5" key="2">
    <citation type="journal article" date="2019" name="Nat. Commun.">
        <title>A new type of DNA phosphorothioation-based antiviral system in archaea.</title>
        <authorList>
            <person name="Xiong L."/>
            <person name="Liu S."/>
            <person name="Chen S."/>
            <person name="Xiao Y."/>
            <person name="Zhu B."/>
            <person name="Gao Y."/>
            <person name="Zhang Y."/>
            <person name="Chen B."/>
            <person name="Luo J."/>
            <person name="Deng Z."/>
            <person name="Chen X."/>
            <person name="Wang L."/>
            <person name="Chen S."/>
        </authorList>
    </citation>
    <scope>NUCLEOTIDE SEQUENCE [LARGE SCALE GENOMIC DNA]</scope>
    <source>
        <strain evidence="2 5">CGMCC 1.10331</strain>
    </source>
</reference>
<dbReference type="Proteomes" id="UP000236740">
    <property type="component" value="Unassembled WGS sequence"/>
</dbReference>
<dbReference type="NCBIfam" id="NF033497">
    <property type="entry name" value="rubre_like_arch"/>
    <property type="match status" value="1"/>
</dbReference>
<dbReference type="EMBL" id="FNVN01000001">
    <property type="protein sequence ID" value="SEF79908.1"/>
    <property type="molecule type" value="Genomic_DNA"/>
</dbReference>
<proteinExistence type="predicted"/>
<keyword evidence="4" id="KW-1185">Reference proteome</keyword>
<evidence type="ECO:0000313" key="4">
    <source>
        <dbReference type="Proteomes" id="UP000236740"/>
    </source>
</evidence>